<feature type="transmembrane region" description="Helical" evidence="6">
    <location>
        <begin position="75"/>
        <end position="99"/>
    </location>
</feature>
<dbReference type="Proteomes" id="UP000058114">
    <property type="component" value="Chromosome"/>
</dbReference>
<dbReference type="GO" id="GO:0005886">
    <property type="term" value="C:plasma membrane"/>
    <property type="evidence" value="ECO:0007669"/>
    <property type="project" value="UniProtKB-SubCell"/>
</dbReference>
<reference evidence="9" key="1">
    <citation type="submission" date="2015-10" db="EMBL/GenBank/DDBJ databases">
        <title>Complete Genome Sequence of Aeromonas schubertii strain WL1483.</title>
        <authorList>
            <person name="Liu L."/>
        </authorList>
    </citation>
    <scope>NUCLEOTIDE SEQUENCE [LARGE SCALE GENOMIC DNA]</scope>
    <source>
        <strain evidence="9">WL1483</strain>
    </source>
</reference>
<evidence type="ECO:0000256" key="5">
    <source>
        <dbReference type="ARBA" id="ARBA00023136"/>
    </source>
</evidence>
<dbReference type="EMBL" id="CP013067">
    <property type="protein sequence ID" value="ALP43708.1"/>
    <property type="molecule type" value="Genomic_DNA"/>
</dbReference>
<keyword evidence="3 6" id="KW-0812">Transmembrane</keyword>
<dbReference type="PATRIC" id="fig|652.5.peg.4431"/>
<sequence length="130" mass="14641">MVAVKQTWQGLRLGLVLLVVHLFLILVSGAVWYQLSGLLAGYSALVGGGIFWFPQLLYSLWVLGRDASRTSPGVVLWDFYVGAGIKLLCTVMLFVMVLVELETDHLPLYVTYALSLFFQWVITIILNNRY</sequence>
<feature type="transmembrane region" description="Helical" evidence="6">
    <location>
        <begin position="39"/>
        <end position="63"/>
    </location>
</feature>
<evidence type="ECO:0000256" key="6">
    <source>
        <dbReference type="SAM" id="Phobius"/>
    </source>
</evidence>
<evidence type="ECO:0000313" key="7">
    <source>
        <dbReference type="EMBL" id="ALP43708.1"/>
    </source>
</evidence>
<keyword evidence="2" id="KW-1003">Cell membrane</keyword>
<evidence type="ECO:0000313" key="9">
    <source>
        <dbReference type="Proteomes" id="UP000058114"/>
    </source>
</evidence>
<evidence type="ECO:0000256" key="1">
    <source>
        <dbReference type="ARBA" id="ARBA00004651"/>
    </source>
</evidence>
<evidence type="ECO:0000313" key="8">
    <source>
        <dbReference type="EMBL" id="MBZ6066921.1"/>
    </source>
</evidence>
<gene>
    <name evidence="8" type="ORF">LA374_12010</name>
    <name evidence="7" type="ORF">WL1483_4289</name>
</gene>
<evidence type="ECO:0000256" key="2">
    <source>
        <dbReference type="ARBA" id="ARBA00022475"/>
    </source>
</evidence>
<keyword evidence="4 6" id="KW-1133">Transmembrane helix</keyword>
<dbReference type="EMBL" id="JAIRBT010000014">
    <property type="protein sequence ID" value="MBZ6066921.1"/>
    <property type="molecule type" value="Genomic_DNA"/>
</dbReference>
<dbReference type="Proteomes" id="UP000774958">
    <property type="component" value="Unassembled WGS sequence"/>
</dbReference>
<comment type="subcellular location">
    <subcellularLocation>
        <location evidence="1">Cell membrane</location>
        <topology evidence="1">Multi-pass membrane protein</topology>
    </subcellularLocation>
</comment>
<accession>A0A0S2SPT6</accession>
<dbReference type="KEGG" id="asr:WL1483_4289"/>
<feature type="transmembrane region" description="Helical" evidence="6">
    <location>
        <begin position="12"/>
        <end position="33"/>
    </location>
</feature>
<protein>
    <submittedName>
        <fullName evidence="7 8">ATP synthase subunit I</fullName>
    </submittedName>
</protein>
<proteinExistence type="predicted"/>
<organism evidence="7 9">
    <name type="scientific">Aeromonas schubertii</name>
    <dbReference type="NCBI Taxonomy" id="652"/>
    <lineage>
        <taxon>Bacteria</taxon>
        <taxon>Pseudomonadati</taxon>
        <taxon>Pseudomonadota</taxon>
        <taxon>Gammaproteobacteria</taxon>
        <taxon>Aeromonadales</taxon>
        <taxon>Aeromonadaceae</taxon>
        <taxon>Aeromonas</taxon>
    </lineage>
</organism>
<dbReference type="AlphaFoldDB" id="A0A0S2SPT6"/>
<dbReference type="STRING" id="652.WL1483_4289"/>
<keyword evidence="5 6" id="KW-0472">Membrane</keyword>
<evidence type="ECO:0000313" key="10">
    <source>
        <dbReference type="Proteomes" id="UP000774958"/>
    </source>
</evidence>
<dbReference type="Pfam" id="PF03899">
    <property type="entry name" value="ATP-synt_I"/>
    <property type="match status" value="1"/>
</dbReference>
<name>A0A0S2SPT6_9GAMM</name>
<dbReference type="RefSeq" id="WP_050665272.1">
    <property type="nucleotide sequence ID" value="NZ_CDDB01000021.1"/>
</dbReference>
<feature type="transmembrane region" description="Helical" evidence="6">
    <location>
        <begin position="105"/>
        <end position="126"/>
    </location>
</feature>
<evidence type="ECO:0000256" key="4">
    <source>
        <dbReference type="ARBA" id="ARBA00022989"/>
    </source>
</evidence>
<dbReference type="OrthoDB" id="5600257at2"/>
<reference evidence="8 10" key="3">
    <citation type="submission" date="2021-09" db="EMBL/GenBank/DDBJ databases">
        <title>Aeromonas schubertii isolated from Asian sea bass.</title>
        <authorList>
            <person name="Pinpimai K."/>
        </authorList>
    </citation>
    <scope>NUCLEOTIDE SEQUENCE [LARGE SCALE GENOMIC DNA]</scope>
    <source>
        <strain evidence="8 10">CHULA2021a</strain>
    </source>
</reference>
<dbReference type="InterPro" id="IPR005598">
    <property type="entry name" value="ATP_synth_I"/>
</dbReference>
<evidence type="ECO:0000256" key="3">
    <source>
        <dbReference type="ARBA" id="ARBA00022692"/>
    </source>
</evidence>
<reference evidence="7 9" key="2">
    <citation type="journal article" date="2016" name="Genome Announc.">
        <title>Complete Genome Sequence of the Highly Virulent Aeromonas schubertii Strain WL1483, Isolated from Diseased Snakehead Fish (Channa argus) in China.</title>
        <authorList>
            <person name="Liu L."/>
            <person name="Li N."/>
            <person name="Zhang D."/>
            <person name="Fu X."/>
            <person name="Shi C."/>
            <person name="Lin Q."/>
            <person name="Hao G."/>
        </authorList>
    </citation>
    <scope>NUCLEOTIDE SEQUENCE [LARGE SCALE GENOMIC DNA]</scope>
    <source>
        <strain evidence="7 9">WL1483</strain>
    </source>
</reference>
<keyword evidence="10" id="KW-1185">Reference proteome</keyword>